<evidence type="ECO:0000313" key="10">
    <source>
        <dbReference type="EMBL" id="OZG64689.1"/>
    </source>
</evidence>
<evidence type="ECO:0000256" key="8">
    <source>
        <dbReference type="SAM" id="Phobius"/>
    </source>
</evidence>
<evidence type="ECO:0000256" key="5">
    <source>
        <dbReference type="ARBA" id="ARBA00022989"/>
    </source>
</evidence>
<feature type="domain" description="Sulfatase N-terminal" evidence="9">
    <location>
        <begin position="350"/>
        <end position="651"/>
    </location>
</feature>
<gene>
    <name evidence="10" type="ORF">BHAP_0919</name>
</gene>
<keyword evidence="6 8" id="KW-0472">Membrane</keyword>
<dbReference type="SUPFAM" id="SSF53649">
    <property type="entry name" value="Alkaline phosphatase-like"/>
    <property type="match status" value="1"/>
</dbReference>
<dbReference type="Gene3D" id="3.40.720.10">
    <property type="entry name" value="Alkaline Phosphatase, subunit A"/>
    <property type="match status" value="1"/>
</dbReference>
<dbReference type="InterPro" id="IPR000917">
    <property type="entry name" value="Sulfatase_N"/>
</dbReference>
<comment type="subcellular location">
    <subcellularLocation>
        <location evidence="1">Cell membrane</location>
        <topology evidence="1">Multi-pass membrane protein</topology>
    </subcellularLocation>
</comment>
<dbReference type="Pfam" id="PF00884">
    <property type="entry name" value="Sulfatase"/>
    <property type="match status" value="1"/>
</dbReference>
<feature type="transmembrane region" description="Helical" evidence="8">
    <location>
        <begin position="240"/>
        <end position="264"/>
    </location>
</feature>
<evidence type="ECO:0000256" key="2">
    <source>
        <dbReference type="ARBA" id="ARBA00004936"/>
    </source>
</evidence>
<keyword evidence="4 8" id="KW-0812">Transmembrane</keyword>
<keyword evidence="5 8" id="KW-1133">Transmembrane helix</keyword>
<evidence type="ECO:0000256" key="1">
    <source>
        <dbReference type="ARBA" id="ARBA00004651"/>
    </source>
</evidence>
<dbReference type="PANTHER" id="PTHR47371">
    <property type="entry name" value="LIPOTEICHOIC ACID SYNTHASE"/>
    <property type="match status" value="1"/>
</dbReference>
<keyword evidence="11" id="KW-1185">Reference proteome</keyword>
<evidence type="ECO:0000259" key="9">
    <source>
        <dbReference type="Pfam" id="PF00884"/>
    </source>
</evidence>
<dbReference type="AlphaFoldDB" id="A0A261FZS8"/>
<evidence type="ECO:0000256" key="4">
    <source>
        <dbReference type="ARBA" id="ARBA00022692"/>
    </source>
</evidence>
<dbReference type="Proteomes" id="UP000216074">
    <property type="component" value="Unassembled WGS sequence"/>
</dbReference>
<protein>
    <submittedName>
        <fullName evidence="10">Arylsulfatase</fullName>
    </submittedName>
</protein>
<accession>A0A261FZS8</accession>
<dbReference type="CDD" id="cd16015">
    <property type="entry name" value="LTA_synthase"/>
    <property type="match status" value="1"/>
</dbReference>
<name>A0A261FZS8_9BIFI</name>
<dbReference type="GO" id="GO:0005886">
    <property type="term" value="C:plasma membrane"/>
    <property type="evidence" value="ECO:0007669"/>
    <property type="project" value="UniProtKB-SubCell"/>
</dbReference>
<proteinExistence type="predicted"/>
<dbReference type="PANTHER" id="PTHR47371:SF3">
    <property type="entry name" value="PHOSPHOGLYCEROL TRANSFERASE I"/>
    <property type="match status" value="1"/>
</dbReference>
<feature type="transmembrane region" description="Helical" evidence="8">
    <location>
        <begin position="206"/>
        <end position="228"/>
    </location>
</feature>
<feature type="transmembrane region" description="Helical" evidence="8">
    <location>
        <begin position="129"/>
        <end position="147"/>
    </location>
</feature>
<sequence length="739" mass="82911">MTNENIRHTMNDDIEDIEELRIVRKGERADNVARSQTDVADLSDPEHTGNTELTEANDEADKRAERNERRWFKFRSTPFAGWMYAMFFVLFDLAAVAILQWGVSLKSTRVKLSSPTVGWGFVTKMWTDHNFVLVLNLLLWGIVYLALLMLINRFWIATPIFLAIAIIIAVVEHFKVQIRYEAVLPSDLNFLKADKSNLLSFMPPGAHWTIILASAIFVGIVIICYLLYRMDGRNGRLIRFDHIGLGITVRLLLILVPGMFFTVYTMQVSTVGSWAKSFATVMGDKPSMWDSVYDAQRNGPLVSFTRQLNPRIMDKPANYSEETMTALAQKYAAEADTINESRSANLTDSTVIYVLSESFSDPSRVPGLTVNKDSMPKIRAIKNSTTSGLMLSSGYGGGTANLEYMGLTGMSMANFDSSLTSPYQQLVPSEHWTPTINQMWGAASFSEAFHPYESSMYSRETNYQKFGFSHFYTLTGDGKGNDIIKYQDKIDESPYVSDEATYRSALEAISATDENQFIQIITMQNHMPYNDWYENNDFTATSSDPANPLDSDETKSIETYQKGASLTDEATAAFLDKLDKLDKPVTVVFYGDHLPGIYETASADTNNSLALHLTDYFIWSNKASTSAGEKIDDAAYSSPNFFVAQAAEHMNAKVSPYLAFLTQMHAKIAAMEPPVVNSIQGWDRIPEGQNIYLDANGQPMAEADFDEETKQLLADYRLIQYDITAGKNYLKSTGFMDLP</sequence>
<organism evidence="10 11">
    <name type="scientific">Bifidobacterium hapali</name>
    <dbReference type="NCBI Taxonomy" id="1630172"/>
    <lineage>
        <taxon>Bacteria</taxon>
        <taxon>Bacillati</taxon>
        <taxon>Actinomycetota</taxon>
        <taxon>Actinomycetes</taxon>
        <taxon>Bifidobacteriales</taxon>
        <taxon>Bifidobacteriaceae</taxon>
        <taxon>Bifidobacterium</taxon>
    </lineage>
</organism>
<evidence type="ECO:0000256" key="7">
    <source>
        <dbReference type="SAM" id="MobiDB-lite"/>
    </source>
</evidence>
<evidence type="ECO:0000256" key="6">
    <source>
        <dbReference type="ARBA" id="ARBA00023136"/>
    </source>
</evidence>
<comment type="caution">
    <text evidence="10">The sequence shown here is derived from an EMBL/GenBank/DDBJ whole genome shotgun (WGS) entry which is preliminary data.</text>
</comment>
<dbReference type="EMBL" id="MWWY01000020">
    <property type="protein sequence ID" value="OZG64689.1"/>
    <property type="molecule type" value="Genomic_DNA"/>
</dbReference>
<keyword evidence="3" id="KW-1003">Cell membrane</keyword>
<feature type="transmembrane region" description="Helical" evidence="8">
    <location>
        <begin position="154"/>
        <end position="171"/>
    </location>
</feature>
<feature type="region of interest" description="Disordered" evidence="7">
    <location>
        <begin position="32"/>
        <end position="62"/>
    </location>
</feature>
<evidence type="ECO:0000256" key="3">
    <source>
        <dbReference type="ARBA" id="ARBA00022475"/>
    </source>
</evidence>
<evidence type="ECO:0000313" key="11">
    <source>
        <dbReference type="Proteomes" id="UP000216074"/>
    </source>
</evidence>
<feature type="transmembrane region" description="Helical" evidence="8">
    <location>
        <begin position="79"/>
        <end position="103"/>
    </location>
</feature>
<reference evidence="10 11" key="1">
    <citation type="journal article" date="2017" name="BMC Genomics">
        <title>Comparative genomic and phylogenomic analyses of the Bifidobacteriaceae family.</title>
        <authorList>
            <person name="Lugli G.A."/>
            <person name="Milani C."/>
            <person name="Turroni F."/>
            <person name="Duranti S."/>
            <person name="Mancabelli L."/>
            <person name="Mangifesta M."/>
            <person name="Ferrario C."/>
            <person name="Modesto M."/>
            <person name="Mattarelli P."/>
            <person name="Jiri K."/>
            <person name="van Sinderen D."/>
            <person name="Ventura M."/>
        </authorList>
    </citation>
    <scope>NUCLEOTIDE SEQUENCE [LARGE SCALE GENOMIC DNA]</scope>
    <source>
        <strain evidence="10 11">DSM 100202</strain>
    </source>
</reference>
<comment type="pathway">
    <text evidence="2">Cell wall biogenesis; lipoteichoic acid biosynthesis.</text>
</comment>
<dbReference type="InterPro" id="IPR050448">
    <property type="entry name" value="OpgB/LTA_synthase_biosynth"/>
</dbReference>
<dbReference type="InterPro" id="IPR017850">
    <property type="entry name" value="Alkaline_phosphatase_core_sf"/>
</dbReference>